<dbReference type="InterPro" id="IPR036097">
    <property type="entry name" value="HisK_dim/P_sf"/>
</dbReference>
<name>A0A4Q0Y5M4_9BACT</name>
<keyword evidence="3" id="KW-0597">Phosphoprotein</keyword>
<dbReference type="SMART" id="SM00387">
    <property type="entry name" value="HATPase_c"/>
    <property type="match status" value="1"/>
</dbReference>
<reference evidence="9 10" key="1">
    <citation type="submission" date="2017-10" db="EMBL/GenBank/DDBJ databases">
        <title>Genomics of the genus Arcobacter.</title>
        <authorList>
            <person name="Perez-Cataluna A."/>
            <person name="Figueras M.J."/>
        </authorList>
    </citation>
    <scope>NUCLEOTIDE SEQUENCE [LARGE SCALE GENOMIC DNA]</scope>
    <source>
        <strain evidence="9 10">DSM 24636</strain>
    </source>
</reference>
<dbReference type="InterPro" id="IPR004358">
    <property type="entry name" value="Sig_transdc_His_kin-like_C"/>
</dbReference>
<dbReference type="CDD" id="cd00082">
    <property type="entry name" value="HisKA"/>
    <property type="match status" value="1"/>
</dbReference>
<dbReference type="InterPro" id="IPR003661">
    <property type="entry name" value="HisK_dim/P_dom"/>
</dbReference>
<organism evidence="9 10">
    <name type="scientific">Halarcobacter anaerophilus</name>
    <dbReference type="NCBI Taxonomy" id="877500"/>
    <lineage>
        <taxon>Bacteria</taxon>
        <taxon>Pseudomonadati</taxon>
        <taxon>Campylobacterota</taxon>
        <taxon>Epsilonproteobacteria</taxon>
        <taxon>Campylobacterales</taxon>
        <taxon>Arcobacteraceae</taxon>
        <taxon>Halarcobacter</taxon>
    </lineage>
</organism>
<dbReference type="Pfam" id="PF00512">
    <property type="entry name" value="HisKA"/>
    <property type="match status" value="1"/>
</dbReference>
<dbReference type="GO" id="GO:0016036">
    <property type="term" value="P:cellular response to phosphate starvation"/>
    <property type="evidence" value="ECO:0007669"/>
    <property type="project" value="TreeGrafter"/>
</dbReference>
<dbReference type="InterPro" id="IPR005467">
    <property type="entry name" value="His_kinase_dom"/>
</dbReference>
<gene>
    <name evidence="9" type="ORF">CRV06_01515</name>
</gene>
<dbReference type="InterPro" id="IPR050351">
    <property type="entry name" value="BphY/WalK/GraS-like"/>
</dbReference>
<dbReference type="OrthoDB" id="9761634at2"/>
<keyword evidence="7" id="KW-0812">Transmembrane</keyword>
<proteinExistence type="predicted"/>
<keyword evidence="6" id="KW-0902">Two-component regulatory system</keyword>
<dbReference type="InterPro" id="IPR036890">
    <property type="entry name" value="HATPase_C_sf"/>
</dbReference>
<evidence type="ECO:0000313" key="9">
    <source>
        <dbReference type="EMBL" id="RXJ64664.1"/>
    </source>
</evidence>
<dbReference type="PROSITE" id="PS50109">
    <property type="entry name" value="HIS_KIN"/>
    <property type="match status" value="1"/>
</dbReference>
<dbReference type="EMBL" id="PDKO01000001">
    <property type="protein sequence ID" value="RXJ64664.1"/>
    <property type="molecule type" value="Genomic_DNA"/>
</dbReference>
<feature type="transmembrane region" description="Helical" evidence="7">
    <location>
        <begin position="144"/>
        <end position="165"/>
    </location>
</feature>
<dbReference type="GO" id="GO:0005886">
    <property type="term" value="C:plasma membrane"/>
    <property type="evidence" value="ECO:0007669"/>
    <property type="project" value="TreeGrafter"/>
</dbReference>
<dbReference type="InterPro" id="IPR003594">
    <property type="entry name" value="HATPase_dom"/>
</dbReference>
<keyword evidence="7" id="KW-1133">Transmembrane helix</keyword>
<protein>
    <recommendedName>
        <fullName evidence="2">histidine kinase</fullName>
        <ecNumber evidence="2">2.7.13.3</ecNumber>
    </recommendedName>
</protein>
<dbReference type="Proteomes" id="UP000290191">
    <property type="component" value="Unassembled WGS sequence"/>
</dbReference>
<evidence type="ECO:0000256" key="2">
    <source>
        <dbReference type="ARBA" id="ARBA00012438"/>
    </source>
</evidence>
<dbReference type="PANTHER" id="PTHR45453">
    <property type="entry name" value="PHOSPHATE REGULON SENSOR PROTEIN PHOR"/>
    <property type="match status" value="1"/>
</dbReference>
<dbReference type="SUPFAM" id="SSF47384">
    <property type="entry name" value="Homodimeric domain of signal transducing histidine kinase"/>
    <property type="match status" value="1"/>
</dbReference>
<sequence length="390" mass="44994">MNKDEKKALISFLSVYMGSALFLIGILLYIYYQDEIESLQKTCSMELNNSSMKIKTDILNSYMRHKTFVPKKLEQKDTKYALFDKNGKVLFSYLDGKDFKFKENFYEKGDYHYFISSLDEVGIPIKYIVLETCRGVQSRDKLKIYTVIAFILSSIFVGFIAYLLARILLKPVREKVIHLDNFIKDSAHELNTPVSVLMTSVSMLKKGKNPEKMMKYILSSSKQISQIYNDIQFSTFKNLYESVDENIRLDLLIHESVEFFSDISVTKNIVIETFLEECEILMDKTKAQKVVNNLISNAVKYSKKDSKIVVSLKKEGLFSVEDFGIGISKGEQEEIFKRYKRGLNNEGGFGLGLDIVKRVCNDYSLDLFFKSKTDKGSTFFVDFSKIIISR</sequence>
<dbReference type="AlphaFoldDB" id="A0A4Q0Y5M4"/>
<dbReference type="PANTHER" id="PTHR45453:SF1">
    <property type="entry name" value="PHOSPHATE REGULON SENSOR PROTEIN PHOR"/>
    <property type="match status" value="1"/>
</dbReference>
<dbReference type="PRINTS" id="PR00344">
    <property type="entry name" value="BCTRLSENSOR"/>
</dbReference>
<evidence type="ECO:0000256" key="1">
    <source>
        <dbReference type="ARBA" id="ARBA00000085"/>
    </source>
</evidence>
<evidence type="ECO:0000259" key="8">
    <source>
        <dbReference type="PROSITE" id="PS50109"/>
    </source>
</evidence>
<feature type="transmembrane region" description="Helical" evidence="7">
    <location>
        <begin position="12"/>
        <end position="32"/>
    </location>
</feature>
<dbReference type="Pfam" id="PF02518">
    <property type="entry name" value="HATPase_c"/>
    <property type="match status" value="1"/>
</dbReference>
<dbReference type="SUPFAM" id="SSF55874">
    <property type="entry name" value="ATPase domain of HSP90 chaperone/DNA topoisomerase II/histidine kinase"/>
    <property type="match status" value="1"/>
</dbReference>
<evidence type="ECO:0000313" key="10">
    <source>
        <dbReference type="Proteomes" id="UP000290191"/>
    </source>
</evidence>
<dbReference type="Gene3D" id="1.10.287.130">
    <property type="match status" value="1"/>
</dbReference>
<accession>A0A4Q0Y5M4</accession>
<keyword evidence="7" id="KW-0472">Membrane</keyword>
<dbReference type="STRING" id="877500.GCA_000935065_02418"/>
<keyword evidence="10" id="KW-1185">Reference proteome</keyword>
<evidence type="ECO:0000256" key="4">
    <source>
        <dbReference type="ARBA" id="ARBA00022679"/>
    </source>
</evidence>
<comment type="catalytic activity">
    <reaction evidence="1">
        <text>ATP + protein L-histidine = ADP + protein N-phospho-L-histidine.</text>
        <dbReference type="EC" id="2.7.13.3"/>
    </reaction>
</comment>
<dbReference type="SMART" id="SM00388">
    <property type="entry name" value="HisKA"/>
    <property type="match status" value="1"/>
</dbReference>
<dbReference type="RefSeq" id="WP_129081051.1">
    <property type="nucleotide sequence ID" value="NZ_CP041070.1"/>
</dbReference>
<evidence type="ECO:0000256" key="5">
    <source>
        <dbReference type="ARBA" id="ARBA00022777"/>
    </source>
</evidence>
<evidence type="ECO:0000256" key="3">
    <source>
        <dbReference type="ARBA" id="ARBA00022553"/>
    </source>
</evidence>
<evidence type="ECO:0000256" key="7">
    <source>
        <dbReference type="SAM" id="Phobius"/>
    </source>
</evidence>
<keyword evidence="5 9" id="KW-0418">Kinase</keyword>
<dbReference type="GO" id="GO:0004721">
    <property type="term" value="F:phosphoprotein phosphatase activity"/>
    <property type="evidence" value="ECO:0007669"/>
    <property type="project" value="TreeGrafter"/>
</dbReference>
<keyword evidence="4" id="KW-0808">Transferase</keyword>
<dbReference type="EC" id="2.7.13.3" evidence="2"/>
<dbReference type="GO" id="GO:0000155">
    <property type="term" value="F:phosphorelay sensor kinase activity"/>
    <property type="evidence" value="ECO:0007669"/>
    <property type="project" value="InterPro"/>
</dbReference>
<comment type="caution">
    <text evidence="9">The sequence shown here is derived from an EMBL/GenBank/DDBJ whole genome shotgun (WGS) entry which is preliminary data.</text>
</comment>
<evidence type="ECO:0000256" key="6">
    <source>
        <dbReference type="ARBA" id="ARBA00023012"/>
    </source>
</evidence>
<dbReference type="Gene3D" id="3.30.565.10">
    <property type="entry name" value="Histidine kinase-like ATPase, C-terminal domain"/>
    <property type="match status" value="1"/>
</dbReference>
<feature type="domain" description="Histidine kinase" evidence="8">
    <location>
        <begin position="185"/>
        <end position="387"/>
    </location>
</feature>